<keyword evidence="1" id="KW-1133">Transmembrane helix</keyword>
<dbReference type="EMBL" id="KZ678533">
    <property type="protein sequence ID" value="PSR80335.1"/>
    <property type="molecule type" value="Genomic_DNA"/>
</dbReference>
<gene>
    <name evidence="2" type="ORF">BD289DRAFT_69074</name>
</gene>
<reference evidence="2 3" key="1">
    <citation type="journal article" date="2018" name="Mycol. Prog.">
        <title>Coniella lustricola, a new species from submerged detritus.</title>
        <authorList>
            <person name="Raudabaugh D.B."/>
            <person name="Iturriaga T."/>
            <person name="Carver A."/>
            <person name="Mondo S."/>
            <person name="Pangilinan J."/>
            <person name="Lipzen A."/>
            <person name="He G."/>
            <person name="Amirebrahimi M."/>
            <person name="Grigoriev I.V."/>
            <person name="Miller A.N."/>
        </authorList>
    </citation>
    <scope>NUCLEOTIDE SEQUENCE [LARGE SCALE GENOMIC DNA]</scope>
    <source>
        <strain evidence="2 3">B22-T-1</strain>
    </source>
</reference>
<dbReference type="AlphaFoldDB" id="A0A2T2ZZZ9"/>
<sequence>MCCTCVPNLHLGRATMPRAANTNQSPLSLLLVSLAHCLALSVTLLQHISFVLFAPSLLASHRTTKKEERTLCCCCCCCCSSPAVTRQHGLVLFAARRLLYPPHAGVTNPTPASRQTIDGCGGDTRVLIGLAWPGLRCPASNNILACCFFLFLCSFLSLSFCCCYIFGDIRYSISPISTILECLSSFDIKRTPRYVHDSYCQEHTTQHNTIHQPTYLSTNQVAG</sequence>
<name>A0A2T2ZZZ9_9PEZI</name>
<evidence type="ECO:0000256" key="1">
    <source>
        <dbReference type="SAM" id="Phobius"/>
    </source>
</evidence>
<organism evidence="2 3">
    <name type="scientific">Coniella lustricola</name>
    <dbReference type="NCBI Taxonomy" id="2025994"/>
    <lineage>
        <taxon>Eukaryota</taxon>
        <taxon>Fungi</taxon>
        <taxon>Dikarya</taxon>
        <taxon>Ascomycota</taxon>
        <taxon>Pezizomycotina</taxon>
        <taxon>Sordariomycetes</taxon>
        <taxon>Sordariomycetidae</taxon>
        <taxon>Diaporthales</taxon>
        <taxon>Schizoparmaceae</taxon>
        <taxon>Coniella</taxon>
    </lineage>
</organism>
<keyword evidence="1" id="KW-0812">Transmembrane</keyword>
<keyword evidence="1" id="KW-0472">Membrane</keyword>
<feature type="transmembrane region" description="Helical" evidence="1">
    <location>
        <begin position="33"/>
        <end position="59"/>
    </location>
</feature>
<protein>
    <submittedName>
        <fullName evidence="2">Uncharacterized protein</fullName>
    </submittedName>
</protein>
<dbReference type="Proteomes" id="UP000241462">
    <property type="component" value="Unassembled WGS sequence"/>
</dbReference>
<keyword evidence="3" id="KW-1185">Reference proteome</keyword>
<feature type="transmembrane region" description="Helical" evidence="1">
    <location>
        <begin position="143"/>
        <end position="167"/>
    </location>
</feature>
<dbReference type="InParanoid" id="A0A2T2ZZZ9"/>
<accession>A0A2T2ZZZ9</accession>
<evidence type="ECO:0000313" key="2">
    <source>
        <dbReference type="EMBL" id="PSR80335.1"/>
    </source>
</evidence>
<proteinExistence type="predicted"/>
<evidence type="ECO:0000313" key="3">
    <source>
        <dbReference type="Proteomes" id="UP000241462"/>
    </source>
</evidence>